<dbReference type="NCBIfam" id="TIGR01554">
    <property type="entry name" value="major_cap_HK97"/>
    <property type="match status" value="1"/>
</dbReference>
<organism evidence="3 4">
    <name type="scientific">Fusibacillus kribbianus</name>
    <dbReference type="NCBI Taxonomy" id="3044208"/>
    <lineage>
        <taxon>Bacteria</taxon>
        <taxon>Bacillati</taxon>
        <taxon>Bacillota</taxon>
        <taxon>Clostridia</taxon>
        <taxon>Lachnospirales</taxon>
        <taxon>Lachnospiraceae</taxon>
        <taxon>Fusibacillus</taxon>
    </lineage>
</organism>
<comment type="subcellular location">
    <subcellularLocation>
        <location evidence="1">Virion</location>
    </subcellularLocation>
</comment>
<evidence type="ECO:0000259" key="2">
    <source>
        <dbReference type="Pfam" id="PF05065"/>
    </source>
</evidence>
<dbReference type="RefSeq" id="WP_283231291.1">
    <property type="nucleotide sequence ID" value="NZ_JASGBQ010000020.1"/>
</dbReference>
<evidence type="ECO:0000313" key="4">
    <source>
        <dbReference type="Proteomes" id="UP001300383"/>
    </source>
</evidence>
<name>A0AAP4BAT0_9FIRM</name>
<dbReference type="SUPFAM" id="SSF56563">
    <property type="entry name" value="Major capsid protein gp5"/>
    <property type="match status" value="1"/>
</dbReference>
<dbReference type="Proteomes" id="UP001300383">
    <property type="component" value="Unassembled WGS sequence"/>
</dbReference>
<gene>
    <name evidence="3" type="ORF">QJ036_10260</name>
</gene>
<dbReference type="Pfam" id="PF05065">
    <property type="entry name" value="Phage_capsid"/>
    <property type="match status" value="1"/>
</dbReference>
<dbReference type="InterPro" id="IPR054612">
    <property type="entry name" value="Phage_capsid-like_C"/>
</dbReference>
<sequence>MVHRSTQMTKLENTAFIHTTQSTPNVLPTTMLNEIWDLVSKEHSIVGDVRTLKTGTIIEIVKHTAVVAGAAVKQTKANEGKAPTDDEQNTFVKVTLSGNDFAKAVELSYAEAEMSIDALEQYLIQEIAKSLGDAIADDMVSTVKTGTAAANKTTSATVGKVTYPEIAAAFAALKVE</sequence>
<dbReference type="InterPro" id="IPR024455">
    <property type="entry name" value="Phage_capsid"/>
</dbReference>
<keyword evidence="4" id="KW-1185">Reference proteome</keyword>
<accession>A0AAP4BAT0</accession>
<feature type="domain" description="Phage capsid-like C-terminal" evidence="2">
    <location>
        <begin position="26"/>
        <end position="173"/>
    </location>
</feature>
<reference evidence="3 4" key="1">
    <citation type="submission" date="2023-05" db="EMBL/GenBank/DDBJ databases">
        <title>[ruminococcus] sp. nov., isolated from a pig farm feces dump.</title>
        <authorList>
            <person name="Chang Y.-H."/>
        </authorList>
    </citation>
    <scope>NUCLEOTIDE SEQUENCE [LARGE SCALE GENOMIC DNA]</scope>
    <source>
        <strain evidence="3 4">YH-rum2234</strain>
    </source>
</reference>
<protein>
    <submittedName>
        <fullName evidence="3">Phage major capsid protein</fullName>
    </submittedName>
</protein>
<evidence type="ECO:0000313" key="3">
    <source>
        <dbReference type="EMBL" id="MDI9242849.1"/>
    </source>
</evidence>
<comment type="caution">
    <text evidence="3">The sequence shown here is derived from an EMBL/GenBank/DDBJ whole genome shotgun (WGS) entry which is preliminary data.</text>
</comment>
<proteinExistence type="predicted"/>
<dbReference type="EMBL" id="JASGBQ010000020">
    <property type="protein sequence ID" value="MDI9242849.1"/>
    <property type="molecule type" value="Genomic_DNA"/>
</dbReference>
<dbReference type="AlphaFoldDB" id="A0AAP4BAT0"/>
<evidence type="ECO:0000256" key="1">
    <source>
        <dbReference type="ARBA" id="ARBA00004328"/>
    </source>
</evidence>